<dbReference type="InterPro" id="IPR036397">
    <property type="entry name" value="RNaseH_sf"/>
</dbReference>
<dbReference type="Gene3D" id="3.30.420.10">
    <property type="entry name" value="Ribonuclease H-like superfamily/Ribonuclease H"/>
    <property type="match status" value="1"/>
</dbReference>
<dbReference type="Pfam" id="PF13456">
    <property type="entry name" value="RVT_3"/>
    <property type="match status" value="1"/>
</dbReference>
<dbReference type="CDD" id="cd09279">
    <property type="entry name" value="RNase_HI_like"/>
    <property type="match status" value="1"/>
</dbReference>
<gene>
    <name evidence="2" type="ORF">P3X46_002601</name>
</gene>
<comment type="caution">
    <text evidence="2">The sequence shown here is derived from an EMBL/GenBank/DDBJ whole genome shotgun (WGS) entry which is preliminary data.</text>
</comment>
<keyword evidence="3" id="KW-1185">Reference proteome</keyword>
<dbReference type="InterPro" id="IPR012337">
    <property type="entry name" value="RNaseH-like_sf"/>
</dbReference>
<accession>A0ABQ9N7A4</accession>
<evidence type="ECO:0000313" key="3">
    <source>
        <dbReference type="Proteomes" id="UP001174677"/>
    </source>
</evidence>
<dbReference type="EMBL" id="JARPOI010000002">
    <property type="protein sequence ID" value="KAJ9187105.1"/>
    <property type="molecule type" value="Genomic_DNA"/>
</dbReference>
<proteinExistence type="predicted"/>
<sequence>MTRKAVKGSVIADLLAENPIQDYEALDFEFPNEHINKVDCGELTDVWETYFDGAVNLFDCTNNNAEYEACVMGLQAAIEMKVRKLEVYGDSALIIYQVKGEWQTKDPKLIPYQKYLLKLIKKFEEISFTHLSRDKNQFVDALATLAVMAQMEEGQTTQVLKIKARSEPAYCFMIEEEPDGKPWYHDILLYIRTREFPSGASKNEKRMIRRLALGYFPSGEILYKRSSNGELLRCVDAKEAKKILFDNHEGNCATHANGHMMAKQIMRRGYF</sequence>
<protein>
    <recommendedName>
        <fullName evidence="1">RNase H type-1 domain-containing protein</fullName>
    </recommendedName>
</protein>
<dbReference type="PANTHER" id="PTHR48475">
    <property type="entry name" value="RIBONUCLEASE H"/>
    <property type="match status" value="1"/>
</dbReference>
<dbReference type="SUPFAM" id="SSF53098">
    <property type="entry name" value="Ribonuclease H-like"/>
    <property type="match status" value="1"/>
</dbReference>
<dbReference type="InterPro" id="IPR002156">
    <property type="entry name" value="RNaseH_domain"/>
</dbReference>
<dbReference type="PANTHER" id="PTHR48475:SF1">
    <property type="entry name" value="RNASE H TYPE-1 DOMAIN-CONTAINING PROTEIN"/>
    <property type="match status" value="1"/>
</dbReference>
<reference evidence="2" key="1">
    <citation type="journal article" date="2023" name="Plant Biotechnol. J.">
        <title>Chromosome-level wild Hevea brasiliensis genome provides new tools for genomic-assisted breeding and valuable loci to elevate rubber yield.</title>
        <authorList>
            <person name="Cheng H."/>
            <person name="Song X."/>
            <person name="Hu Y."/>
            <person name="Wu T."/>
            <person name="Yang Q."/>
            <person name="An Z."/>
            <person name="Feng S."/>
            <person name="Deng Z."/>
            <person name="Wu W."/>
            <person name="Zeng X."/>
            <person name="Tu M."/>
            <person name="Wang X."/>
            <person name="Huang H."/>
        </authorList>
    </citation>
    <scope>NUCLEOTIDE SEQUENCE</scope>
    <source>
        <strain evidence="2">MT/VB/25A 57/8</strain>
    </source>
</reference>
<evidence type="ECO:0000259" key="1">
    <source>
        <dbReference type="Pfam" id="PF13456"/>
    </source>
</evidence>
<organism evidence="2 3">
    <name type="scientific">Hevea brasiliensis</name>
    <name type="common">Para rubber tree</name>
    <name type="synonym">Siphonia brasiliensis</name>
    <dbReference type="NCBI Taxonomy" id="3981"/>
    <lineage>
        <taxon>Eukaryota</taxon>
        <taxon>Viridiplantae</taxon>
        <taxon>Streptophyta</taxon>
        <taxon>Embryophyta</taxon>
        <taxon>Tracheophyta</taxon>
        <taxon>Spermatophyta</taxon>
        <taxon>Magnoliopsida</taxon>
        <taxon>eudicotyledons</taxon>
        <taxon>Gunneridae</taxon>
        <taxon>Pentapetalae</taxon>
        <taxon>rosids</taxon>
        <taxon>fabids</taxon>
        <taxon>Malpighiales</taxon>
        <taxon>Euphorbiaceae</taxon>
        <taxon>Crotonoideae</taxon>
        <taxon>Micrandreae</taxon>
        <taxon>Hevea</taxon>
    </lineage>
</organism>
<dbReference type="Proteomes" id="UP001174677">
    <property type="component" value="Chromosome 2"/>
</dbReference>
<feature type="domain" description="RNase H type-1" evidence="1">
    <location>
        <begin position="61"/>
        <end position="145"/>
    </location>
</feature>
<evidence type="ECO:0000313" key="2">
    <source>
        <dbReference type="EMBL" id="KAJ9187105.1"/>
    </source>
</evidence>
<name>A0ABQ9N7A4_HEVBR</name>